<proteinExistence type="predicted"/>
<keyword evidence="2" id="KW-0418">Kinase</keyword>
<accession>A0A7Y7WB68</accession>
<sequence>MRKICCVLLAMLPLTAWAYPIEVEKQLNGLSIDYTTFDTDTDIGSIQVNNYGKTDALCTVVFRNGPEAPRTRKLDLPAGKSKNASAKFTRSIIRLNLGLTCVAK</sequence>
<dbReference type="AlphaFoldDB" id="A0A7Y7WB68"/>
<keyword evidence="1" id="KW-0732">Signal</keyword>
<dbReference type="RefSeq" id="WP_100938916.1">
    <property type="nucleotide sequence ID" value="NZ_JACAPU010000007.1"/>
</dbReference>
<feature type="signal peptide" evidence="1">
    <location>
        <begin position="1"/>
        <end position="18"/>
    </location>
</feature>
<protein>
    <submittedName>
        <fullName evidence="2">3-phosphoglycerate kinase</fullName>
    </submittedName>
</protein>
<evidence type="ECO:0000313" key="2">
    <source>
        <dbReference type="EMBL" id="NWB45951.1"/>
    </source>
</evidence>
<comment type="caution">
    <text evidence="2">The sequence shown here is derived from an EMBL/GenBank/DDBJ whole genome shotgun (WGS) entry which is preliminary data.</text>
</comment>
<dbReference type="Proteomes" id="UP000582981">
    <property type="component" value="Unassembled WGS sequence"/>
</dbReference>
<dbReference type="EMBL" id="JACAPU010000007">
    <property type="protein sequence ID" value="NWB45951.1"/>
    <property type="molecule type" value="Genomic_DNA"/>
</dbReference>
<gene>
    <name evidence="2" type="ORF">HX829_05555</name>
</gene>
<feature type="chain" id="PRO_5031101422" evidence="1">
    <location>
        <begin position="19"/>
        <end position="104"/>
    </location>
</feature>
<dbReference type="GO" id="GO:0016301">
    <property type="term" value="F:kinase activity"/>
    <property type="evidence" value="ECO:0007669"/>
    <property type="project" value="UniProtKB-KW"/>
</dbReference>
<evidence type="ECO:0000313" key="3">
    <source>
        <dbReference type="Proteomes" id="UP000582981"/>
    </source>
</evidence>
<reference evidence="2 3" key="1">
    <citation type="submission" date="2020-04" db="EMBL/GenBank/DDBJ databases">
        <title>Molecular characterization of pseudomonads from Agaricus bisporus reveal novel blotch 2 pathogens in Western Europe.</title>
        <authorList>
            <person name="Taparia T."/>
            <person name="Krijger M."/>
            <person name="Haynes E."/>
            <person name="Elpinstone J.G."/>
            <person name="Noble R."/>
            <person name="Van Der Wolf J."/>
        </authorList>
    </citation>
    <scope>NUCLEOTIDE SEQUENCE [LARGE SCALE GENOMIC DNA]</scope>
    <source>
        <strain evidence="2 3">F1001</strain>
    </source>
</reference>
<keyword evidence="2" id="KW-0808">Transferase</keyword>
<name>A0A7Y7WB68_9PSED</name>
<organism evidence="2 3">
    <name type="scientific">Pseudomonas gingeri</name>
    <dbReference type="NCBI Taxonomy" id="117681"/>
    <lineage>
        <taxon>Bacteria</taxon>
        <taxon>Pseudomonadati</taxon>
        <taxon>Pseudomonadota</taxon>
        <taxon>Gammaproteobacteria</taxon>
        <taxon>Pseudomonadales</taxon>
        <taxon>Pseudomonadaceae</taxon>
        <taxon>Pseudomonas</taxon>
    </lineage>
</organism>
<evidence type="ECO:0000256" key="1">
    <source>
        <dbReference type="SAM" id="SignalP"/>
    </source>
</evidence>